<evidence type="ECO:0000256" key="4">
    <source>
        <dbReference type="ARBA" id="ARBA00016145"/>
    </source>
</evidence>
<comment type="function">
    <text evidence="10">DNA-binding protein that plays a critical role in nucleoid compaction, genome replication and DNA replication and transcription. Binds to both ssDNA and dsDNA with a binding site covering about 15 nucleotides. Displays DNA-supercoiling activity only when associated with the viral DNA topoisomerase 2.</text>
</comment>
<dbReference type="SUPFAM" id="SSF47729">
    <property type="entry name" value="IHF-like DNA-binding proteins"/>
    <property type="match status" value="1"/>
</dbReference>
<evidence type="ECO:0000313" key="13">
    <source>
        <dbReference type="Proteomes" id="UP001430990"/>
    </source>
</evidence>
<keyword evidence="6" id="KW-0426">Late protein</keyword>
<proteinExistence type="inferred from homology"/>
<dbReference type="Gene3D" id="4.10.520.10">
    <property type="entry name" value="IHF-like DNA-binding proteins"/>
    <property type="match status" value="1"/>
</dbReference>
<evidence type="ECO:0000256" key="10">
    <source>
        <dbReference type="ARBA" id="ARBA00046140"/>
    </source>
</evidence>
<protein>
    <recommendedName>
        <fullName evidence="4">Viral histone-like protein</fullName>
    </recommendedName>
    <alternativeName>
        <fullName evidence="9">DNA-binding protein pA104R</fullName>
    </alternativeName>
    <alternativeName>
        <fullName evidence="8">pA104R</fullName>
    </alternativeName>
</protein>
<dbReference type="PANTHER" id="PTHR33175:SF13">
    <property type="entry name" value="HISTONE-LIKE PROTEIN"/>
    <property type="match status" value="1"/>
</dbReference>
<evidence type="ECO:0000256" key="2">
    <source>
        <dbReference type="ARBA" id="ARBA00010529"/>
    </source>
</evidence>
<evidence type="ECO:0000313" key="12">
    <source>
        <dbReference type="EMBL" id="UFW82775.1"/>
    </source>
</evidence>
<evidence type="ECO:0000256" key="6">
    <source>
        <dbReference type="ARBA" id="ARBA00022921"/>
    </source>
</evidence>
<evidence type="ECO:0000256" key="11">
    <source>
        <dbReference type="RuleBase" id="RU003939"/>
    </source>
</evidence>
<keyword evidence="13" id="KW-1185">Reference proteome</keyword>
<dbReference type="InterPro" id="IPR000119">
    <property type="entry name" value="Hist_DNA-bd"/>
</dbReference>
<comment type="subunit">
    <text evidence="3">Homodimer.</text>
</comment>
<dbReference type="GO" id="GO:0003677">
    <property type="term" value="F:DNA binding"/>
    <property type="evidence" value="ECO:0007669"/>
    <property type="project" value="UniProtKB-KW"/>
</dbReference>
<evidence type="ECO:0000256" key="1">
    <source>
        <dbReference type="ARBA" id="ARBA00004328"/>
    </source>
</evidence>
<evidence type="ECO:0000256" key="7">
    <source>
        <dbReference type="ARBA" id="ARBA00023125"/>
    </source>
</evidence>
<reference evidence="12" key="1">
    <citation type="submission" date="2021-11" db="EMBL/GenBank/DDBJ databases">
        <title>Australian commercial rhizobial inoculants.</title>
        <authorList>
            <person name="Kohlmeier M.G."/>
            <person name="O'Hara G.W."/>
            <person name="Colombi E."/>
            <person name="Ramsay J.P."/>
            <person name="Terpolilli J."/>
        </authorList>
    </citation>
    <scope>NUCLEOTIDE SEQUENCE</scope>
    <source>
        <strain evidence="12">CC829</strain>
    </source>
</reference>
<comment type="similarity">
    <text evidence="2 11">Belongs to the bacterial histone-like protein family.</text>
</comment>
<dbReference type="RefSeq" id="WP_231141880.1">
    <property type="nucleotide sequence ID" value="NZ_CP088100.1"/>
</dbReference>
<comment type="subcellular location">
    <subcellularLocation>
        <location evidence="1">Virion</location>
    </subcellularLocation>
</comment>
<accession>A0ABY3QAE4</accession>
<dbReference type="EMBL" id="CP088100">
    <property type="protein sequence ID" value="UFW82775.1"/>
    <property type="molecule type" value="Genomic_DNA"/>
</dbReference>
<keyword evidence="5" id="KW-0235">DNA replication</keyword>
<gene>
    <name evidence="12" type="ORF">BjapCC829_22540</name>
</gene>
<evidence type="ECO:0000256" key="8">
    <source>
        <dbReference type="ARBA" id="ARBA00033120"/>
    </source>
</evidence>
<dbReference type="PANTHER" id="PTHR33175">
    <property type="entry name" value="DNA-BINDING PROTEIN HU"/>
    <property type="match status" value="1"/>
</dbReference>
<dbReference type="Proteomes" id="UP001430990">
    <property type="component" value="Chromosome"/>
</dbReference>
<organism evidence="12 13">
    <name type="scientific">Bradyrhizobium barranii</name>
    <dbReference type="NCBI Taxonomy" id="2992140"/>
    <lineage>
        <taxon>Bacteria</taxon>
        <taxon>Pseudomonadati</taxon>
        <taxon>Pseudomonadota</taxon>
        <taxon>Alphaproteobacteria</taxon>
        <taxon>Hyphomicrobiales</taxon>
        <taxon>Nitrobacteraceae</taxon>
        <taxon>Bradyrhizobium</taxon>
    </lineage>
</organism>
<dbReference type="InterPro" id="IPR010992">
    <property type="entry name" value="IHF-like_DNA-bd_dom_sf"/>
</dbReference>
<keyword evidence="7 12" id="KW-0238">DNA-binding</keyword>
<dbReference type="CDD" id="cd13834">
    <property type="entry name" value="HU_like"/>
    <property type="match status" value="1"/>
</dbReference>
<evidence type="ECO:0000256" key="9">
    <source>
        <dbReference type="ARBA" id="ARBA00033227"/>
    </source>
</evidence>
<sequence>MAKMTKTQLIDAIAEGTQLSKNDVKSVIEYMATVGYKELNESGEFVIPGFVKMSVVNKPATEARMGVNPFNKEPMQFAAKPASKSVKASPLKVAKDSV</sequence>
<name>A0ABY3QAE4_9BRAD</name>
<dbReference type="SMART" id="SM00411">
    <property type="entry name" value="BHL"/>
    <property type="match status" value="1"/>
</dbReference>
<evidence type="ECO:0000256" key="3">
    <source>
        <dbReference type="ARBA" id="ARBA00011738"/>
    </source>
</evidence>
<dbReference type="Pfam" id="PF00216">
    <property type="entry name" value="Bac_DNA_binding"/>
    <property type="match status" value="1"/>
</dbReference>
<evidence type="ECO:0000256" key="5">
    <source>
        <dbReference type="ARBA" id="ARBA00022705"/>
    </source>
</evidence>